<dbReference type="EMBL" id="JAATWM020000032">
    <property type="protein sequence ID" value="KAF9873384.1"/>
    <property type="molecule type" value="Genomic_DNA"/>
</dbReference>
<reference evidence="3" key="2">
    <citation type="submission" date="2020-11" db="EMBL/GenBank/DDBJ databases">
        <title>Whole genome sequencing of Colletotrichum sp.</title>
        <authorList>
            <person name="Li H."/>
        </authorList>
    </citation>
    <scope>NUCLEOTIDE SEQUENCE</scope>
    <source>
        <strain evidence="3">CkLH20</strain>
    </source>
</reference>
<dbReference type="PANTHER" id="PTHR37784:SF4">
    <property type="entry name" value="TRANSCRIPTION FACTOR-LIKE PROTEIN EUC1"/>
    <property type="match status" value="1"/>
</dbReference>
<dbReference type="Pfam" id="PF12550">
    <property type="entry name" value="GCR1_C"/>
    <property type="match status" value="1"/>
</dbReference>
<evidence type="ECO:0000259" key="2">
    <source>
        <dbReference type="Pfam" id="PF12550"/>
    </source>
</evidence>
<feature type="region of interest" description="Disordered" evidence="1">
    <location>
        <begin position="126"/>
        <end position="276"/>
    </location>
</feature>
<evidence type="ECO:0000313" key="3">
    <source>
        <dbReference type="EMBL" id="KAF9873384.1"/>
    </source>
</evidence>
<feature type="compositionally biased region" description="Acidic residues" evidence="1">
    <location>
        <begin position="459"/>
        <end position="468"/>
    </location>
</feature>
<feature type="compositionally biased region" description="Acidic residues" evidence="1">
    <location>
        <begin position="25"/>
        <end position="35"/>
    </location>
</feature>
<dbReference type="Proteomes" id="UP000781932">
    <property type="component" value="Unassembled WGS sequence"/>
</dbReference>
<evidence type="ECO:0000313" key="4">
    <source>
        <dbReference type="Proteomes" id="UP000781932"/>
    </source>
</evidence>
<dbReference type="InterPro" id="IPR022210">
    <property type="entry name" value="TF_GCR1-like"/>
</dbReference>
<feature type="compositionally biased region" description="Pro residues" evidence="1">
    <location>
        <begin position="139"/>
        <end position="151"/>
    </location>
</feature>
<dbReference type="AlphaFoldDB" id="A0A9P6HZM7"/>
<name>A0A9P6HZM7_9PEZI</name>
<protein>
    <recommendedName>
        <fullName evidence="2">Transcription activator GCR1-like domain-containing protein</fullName>
    </recommendedName>
</protein>
<feature type="region of interest" description="Disordered" evidence="1">
    <location>
        <begin position="389"/>
        <end position="426"/>
    </location>
</feature>
<dbReference type="GO" id="GO:0060963">
    <property type="term" value="P:positive regulation of ribosomal protein gene transcription by RNA polymerase II"/>
    <property type="evidence" value="ECO:0007669"/>
    <property type="project" value="TreeGrafter"/>
</dbReference>
<dbReference type="OrthoDB" id="428577at2759"/>
<feature type="compositionally biased region" description="Basic and acidic residues" evidence="1">
    <location>
        <begin position="407"/>
        <end position="426"/>
    </location>
</feature>
<dbReference type="InterPro" id="IPR052146">
    <property type="entry name" value="HOT1"/>
</dbReference>
<dbReference type="RefSeq" id="XP_038742845.1">
    <property type="nucleotide sequence ID" value="XM_038891912.1"/>
</dbReference>
<dbReference type="GeneID" id="62164986"/>
<evidence type="ECO:0000256" key="1">
    <source>
        <dbReference type="SAM" id="MobiDB-lite"/>
    </source>
</evidence>
<gene>
    <name evidence="3" type="ORF">CkaCkLH20_09197</name>
</gene>
<feature type="compositionally biased region" description="Low complexity" evidence="1">
    <location>
        <begin position="40"/>
        <end position="49"/>
    </location>
</feature>
<reference evidence="3" key="1">
    <citation type="submission" date="2020-03" db="EMBL/GenBank/DDBJ databases">
        <authorList>
            <person name="He L."/>
        </authorList>
    </citation>
    <scope>NUCLEOTIDE SEQUENCE</scope>
    <source>
        <strain evidence="3">CkLH20</strain>
    </source>
</reference>
<dbReference type="PANTHER" id="PTHR37784">
    <property type="entry name" value="PROTEIN MSN1"/>
    <property type="match status" value="1"/>
</dbReference>
<feature type="domain" description="Transcription activator GCR1-like" evidence="2">
    <location>
        <begin position="291"/>
        <end position="366"/>
    </location>
</feature>
<accession>A0A9P6HZM7</accession>
<keyword evidence="4" id="KW-1185">Reference proteome</keyword>
<organism evidence="3 4">
    <name type="scientific">Colletotrichum karsti</name>
    <dbReference type="NCBI Taxonomy" id="1095194"/>
    <lineage>
        <taxon>Eukaryota</taxon>
        <taxon>Fungi</taxon>
        <taxon>Dikarya</taxon>
        <taxon>Ascomycota</taxon>
        <taxon>Pezizomycotina</taxon>
        <taxon>Sordariomycetes</taxon>
        <taxon>Hypocreomycetidae</taxon>
        <taxon>Glomerellales</taxon>
        <taxon>Glomerellaceae</taxon>
        <taxon>Colletotrichum</taxon>
        <taxon>Colletotrichum boninense species complex</taxon>
    </lineage>
</organism>
<proteinExistence type="predicted"/>
<dbReference type="GO" id="GO:0000978">
    <property type="term" value="F:RNA polymerase II cis-regulatory region sequence-specific DNA binding"/>
    <property type="evidence" value="ECO:0007669"/>
    <property type="project" value="TreeGrafter"/>
</dbReference>
<comment type="caution">
    <text evidence="3">The sequence shown here is derived from an EMBL/GenBank/DDBJ whole genome shotgun (WGS) entry which is preliminary data.</text>
</comment>
<sequence>MPILRLDGLPASAPAPIRRRLVDYSDSESDDDDIDPPPATASGATTTTDAEPETENELAGIVIELQKKYIREVEDIGEKQAQWKREVQSWKATFEEKWKLEQKLLRGLIKNVYGINVEELLAKEGLSSGPAPNIETQGPPSPFPSPSPPALPAAFPNGSRSLTPAPQQYEDLMARESEIQAGGTPKVAAVLPQRARSTGKKAPRPNVAANRRPYQPKRKPVVAKPKPTEITNDSGINLDADGMSSQPSEKQSDVRPQQLAPHAEPPSPYDDPKYFSSLTVTGADGVERPIFKFYKHPDMVEEQWAEWKYGLHDQPPVEQLEDKYRARWRREAYSRSWFTRRKAFWDRMKQMMMDGKTEEEALDVMRSLAQAKGSVPGLVAALVAERGGKGGNVGMKRKRSPNLVGKRSRESSKSITDEETDSDKVSDRAVRICPTMRKRVMLIDIEPVHNSDADTPSGADDDDDEWTG</sequence>
<feature type="region of interest" description="Disordered" evidence="1">
    <location>
        <begin position="446"/>
        <end position="468"/>
    </location>
</feature>
<dbReference type="GO" id="GO:0000981">
    <property type="term" value="F:DNA-binding transcription factor activity, RNA polymerase II-specific"/>
    <property type="evidence" value="ECO:0007669"/>
    <property type="project" value="TreeGrafter"/>
</dbReference>
<feature type="region of interest" description="Disordered" evidence="1">
    <location>
        <begin position="17"/>
        <end position="56"/>
    </location>
</feature>